<reference evidence="1" key="1">
    <citation type="submission" date="2023-06" db="EMBL/GenBank/DDBJ databases">
        <authorList>
            <person name="Tohno M."/>
            <person name="Tanizawa Y."/>
        </authorList>
    </citation>
    <scope>NUCLEOTIDE SEQUENCE</scope>
    <source>
        <strain evidence="2">BF125</strain>
        <strain evidence="1">BF186</strain>
    </source>
</reference>
<proteinExistence type="predicted"/>
<evidence type="ECO:0000313" key="1">
    <source>
        <dbReference type="EMBL" id="GMM13617.1"/>
    </source>
</evidence>
<evidence type="ECO:0000313" key="2">
    <source>
        <dbReference type="EMBL" id="GMM16154.1"/>
    </source>
</evidence>
<comment type="caution">
    <text evidence="1">The sequence shown here is derived from an EMBL/GenBank/DDBJ whole genome shotgun (WGS) entry which is preliminary data.</text>
</comment>
<evidence type="ECO:0008006" key="5">
    <source>
        <dbReference type="Google" id="ProtNLM"/>
    </source>
</evidence>
<sequence>MSYWLIPIIKPIRKLTTDILVTVSVKLLHLFKVWKSLDGIIRLIDYDNKNDANQLIQRLERILYGK</sequence>
<dbReference type="Proteomes" id="UP001332503">
    <property type="component" value="Unassembled WGS sequence"/>
</dbReference>
<dbReference type="EMBL" id="BTFQ01000031">
    <property type="protein sequence ID" value="GMM13617.1"/>
    <property type="molecule type" value="Genomic_DNA"/>
</dbReference>
<protein>
    <recommendedName>
        <fullName evidence="5">Transposase</fullName>
    </recommendedName>
</protein>
<gene>
    <name evidence="2" type="ORF">LABF125_12880</name>
    <name evidence="1" type="ORF">LABF186_07320</name>
</gene>
<accession>A0ABD0C2V6</accession>
<organism evidence="1 4">
    <name type="scientific">Lactobacillus amylovorus subsp. animalium</name>
    <dbReference type="NCBI Taxonomy" id="3378536"/>
    <lineage>
        <taxon>Bacteria</taxon>
        <taxon>Bacillati</taxon>
        <taxon>Bacillota</taxon>
        <taxon>Bacilli</taxon>
        <taxon>Lactobacillales</taxon>
        <taxon>Lactobacillaceae</taxon>
        <taxon>Lactobacillus</taxon>
    </lineage>
</organism>
<dbReference type="EMBL" id="BTFR01000022">
    <property type="protein sequence ID" value="GMM16154.1"/>
    <property type="molecule type" value="Genomic_DNA"/>
</dbReference>
<evidence type="ECO:0000313" key="3">
    <source>
        <dbReference type="Proteomes" id="UP001332503"/>
    </source>
</evidence>
<dbReference type="AlphaFoldDB" id="A0ABD0C2V6"/>
<reference evidence="3 4" key="2">
    <citation type="journal article" date="2024" name="Int. J. Syst. Evol. Microbiol.">
        <title>Proposal of Lactobacillus amylovorus subsp. animalis subsp. nov. and an emended description of Lactobacillus amylovorus.</title>
        <authorList>
            <person name="Yamane K."/>
            <person name="Tanizawa Y."/>
            <person name="Kobayashi H."/>
            <person name="Kamizono T."/>
            <person name="Kojima Y."/>
            <person name="Takagi H."/>
            <person name="Tohno M."/>
        </authorList>
    </citation>
    <scope>NUCLEOTIDE SEQUENCE [LARGE SCALE GENOMIC DNA]</scope>
    <source>
        <strain evidence="2 3">BF125</strain>
        <strain evidence="1 4">BF186</strain>
    </source>
</reference>
<evidence type="ECO:0000313" key="4">
    <source>
        <dbReference type="Proteomes" id="UP001346800"/>
    </source>
</evidence>
<dbReference type="Proteomes" id="UP001346800">
    <property type="component" value="Unassembled WGS sequence"/>
</dbReference>
<name>A0ABD0C2V6_LACAM</name>
<keyword evidence="3" id="KW-1185">Reference proteome</keyword>